<comment type="cofactor">
    <cofactor evidence="2">
        <name>Zn(2+)</name>
        <dbReference type="ChEBI" id="CHEBI:29105"/>
    </cofactor>
</comment>
<dbReference type="Gene3D" id="3.60.15.10">
    <property type="entry name" value="Ribonuclease Z/Hydroxyacylglutathione hydrolase-like"/>
    <property type="match status" value="1"/>
</dbReference>
<dbReference type="GO" id="GO:0046872">
    <property type="term" value="F:metal ion binding"/>
    <property type="evidence" value="ECO:0007669"/>
    <property type="project" value="UniProtKB-KW"/>
</dbReference>
<organism evidence="10 11">
    <name type="scientific">Brassica carinata</name>
    <name type="common">Ethiopian mustard</name>
    <name type="synonym">Abyssinian cabbage</name>
    <dbReference type="NCBI Taxonomy" id="52824"/>
    <lineage>
        <taxon>Eukaryota</taxon>
        <taxon>Viridiplantae</taxon>
        <taxon>Streptophyta</taxon>
        <taxon>Embryophyta</taxon>
        <taxon>Tracheophyta</taxon>
        <taxon>Spermatophyta</taxon>
        <taxon>Magnoliopsida</taxon>
        <taxon>eudicotyledons</taxon>
        <taxon>Gunneridae</taxon>
        <taxon>Pentapetalae</taxon>
        <taxon>rosids</taxon>
        <taxon>malvids</taxon>
        <taxon>Brassicales</taxon>
        <taxon>Brassicaceae</taxon>
        <taxon>Brassiceae</taxon>
        <taxon>Brassica</taxon>
    </lineage>
</organism>
<comment type="catalytic activity">
    <reaction evidence="1">
        <text>an S-(2-hydroxyacyl)glutathione + H2O = a 2-hydroxy carboxylate + glutathione + H(+)</text>
        <dbReference type="Rhea" id="RHEA:21864"/>
        <dbReference type="ChEBI" id="CHEBI:15377"/>
        <dbReference type="ChEBI" id="CHEBI:15378"/>
        <dbReference type="ChEBI" id="CHEBI:57925"/>
        <dbReference type="ChEBI" id="CHEBI:58896"/>
        <dbReference type="ChEBI" id="CHEBI:71261"/>
        <dbReference type="EC" id="3.1.2.6"/>
    </reaction>
</comment>
<evidence type="ECO:0000259" key="9">
    <source>
        <dbReference type="SMART" id="SM00849"/>
    </source>
</evidence>
<dbReference type="CDD" id="cd07723">
    <property type="entry name" value="hydroxyacylglutathione_hydrolase_MBL-fold"/>
    <property type="match status" value="1"/>
</dbReference>
<accession>A0A8X7WDT2</accession>
<dbReference type="InterPro" id="IPR036866">
    <property type="entry name" value="RibonucZ/Hydroxyglut_hydro"/>
</dbReference>
<name>A0A8X7WDT2_BRACI</name>
<evidence type="ECO:0000256" key="4">
    <source>
        <dbReference type="ARBA" id="ARBA00001965"/>
    </source>
</evidence>
<proteinExistence type="inferred from homology"/>
<feature type="domain" description="Metallo-beta-lactamase" evidence="9">
    <location>
        <begin position="634"/>
        <end position="792"/>
    </location>
</feature>
<dbReference type="SUPFAM" id="SSF56281">
    <property type="entry name" value="Metallo-hydrolase/oxidoreductase"/>
    <property type="match status" value="1"/>
</dbReference>
<evidence type="ECO:0000313" key="11">
    <source>
        <dbReference type="Proteomes" id="UP000886595"/>
    </source>
</evidence>
<comment type="cofactor">
    <cofactor evidence="3">
        <name>Fe(2+)</name>
        <dbReference type="ChEBI" id="CHEBI:29033"/>
    </cofactor>
</comment>
<keyword evidence="7" id="KW-0378">Hydrolase</keyword>
<dbReference type="PANTHER" id="PTHR36017">
    <property type="entry name" value="EMBRYO DEFECTIVE 1381"/>
    <property type="match status" value="1"/>
</dbReference>
<protein>
    <recommendedName>
        <fullName evidence="9">Metallo-beta-lactamase domain-containing protein</fullName>
    </recommendedName>
</protein>
<comment type="similarity">
    <text evidence="5">Belongs to the metallo-beta-lactamase superfamily. Glyoxalase II family.</text>
</comment>
<dbReference type="Pfam" id="PF00753">
    <property type="entry name" value="Lactamase_B"/>
    <property type="match status" value="1"/>
</dbReference>
<sequence length="879" mass="98389">MVNKPWKIIPRPLLETVLNNHVQRHRVPQPLILHGPRGVGKTTLILNRLLGDWNKGPHIAGYVDFAQSIPEHHPDHQQSYPWTSWTSVDPPLLSNCKTHLENCLESMTHKAIKLGTLSSQQIFTTMNKWHGLNTSLRRVLQGCKVAVPEKASVSFLWERAVCALSVRQNADEIDALVGLDEKGGSLSVEEASYYRETAFALRLAKEVIKMQQGWRANAIAHMNRTNGFSKTLANSCTDWPLLLLELLSQAAEIGFFQPKLVLNNIEILKSAIQTDDSTVSASMYHDNLVWRIIALGANERCLPVLFVTSDSYYSYQAFVDFGFPDIFISRETFGWTPQEAKLHMVPDYFSASEWTIIADVLGANSRHLFELYALKQSNHYQSLMGNKAGTIEDIVDAYLAYLQVAVVNPAMEKALLRLQRYAADVRKGSIPDEKLRFGAAWRHPPRSEDPTLCSEWAKIQLMDFVQALVNTELAVNYLGDYSLEIFEDPSAMALVEVGILYTQRDPSFFRPISQGIKRCLAHPRTNEDELLELNQILVAENYPGSLLQAFDAWLQNIGSFFHTGKHARTCSKLTSQPCVRQLHLRKGLVCRVMKLVSSPLRTLRGASKSIRVSNFCSVSNISSLQIELVPCLKDNYAYILHDEDTGTVGVVDPSEAEPVIDSLQRSGRNLTYILNTHHHYDHTGGNLELKDRYGAKVIGSAVDRDRIPGIDIALKDGDKWMFAGHEVHVMDTPGHTKGHISLYFPGSRAIFTGDTLFSLSCGKLFEGTPKQMLASLQRIISLPDDTSIYCGHEYTLSNSKFALSIEPNNEVLQSYAAHVAQLCQKKLPTIPTTVKMEKACNPFLRSSNTDIRRSLGISETADDAEALGVIREAKDNFKA</sequence>
<evidence type="ECO:0000256" key="8">
    <source>
        <dbReference type="ARBA" id="ARBA00022833"/>
    </source>
</evidence>
<dbReference type="GO" id="GO:0004416">
    <property type="term" value="F:hydroxyacylglutathione hydrolase activity"/>
    <property type="evidence" value="ECO:0007669"/>
    <property type="project" value="UniProtKB-EC"/>
</dbReference>
<evidence type="ECO:0000256" key="5">
    <source>
        <dbReference type="ARBA" id="ARBA00006759"/>
    </source>
</evidence>
<dbReference type="InterPro" id="IPR001279">
    <property type="entry name" value="Metallo-B-lactamas"/>
</dbReference>
<dbReference type="EMBL" id="JAAMPC010000002">
    <property type="protein sequence ID" value="KAG2327656.1"/>
    <property type="molecule type" value="Genomic_DNA"/>
</dbReference>
<dbReference type="InterPro" id="IPR017782">
    <property type="entry name" value="Hydroxyacylglutathione_Hdrlase"/>
</dbReference>
<dbReference type="OrthoDB" id="515692at2759"/>
<comment type="cofactor">
    <cofactor evidence="4">
        <name>Fe(3+)</name>
        <dbReference type="ChEBI" id="CHEBI:29034"/>
    </cofactor>
</comment>
<dbReference type="InterPro" id="IPR032282">
    <property type="entry name" value="HAGH_C"/>
</dbReference>
<dbReference type="Pfam" id="PF16123">
    <property type="entry name" value="HAGH_C"/>
    <property type="match status" value="1"/>
</dbReference>
<reference evidence="10 11" key="1">
    <citation type="submission" date="2020-02" db="EMBL/GenBank/DDBJ databases">
        <authorList>
            <person name="Ma Q."/>
            <person name="Huang Y."/>
            <person name="Song X."/>
            <person name="Pei D."/>
        </authorList>
    </citation>
    <scope>NUCLEOTIDE SEQUENCE [LARGE SCALE GENOMIC DNA]</scope>
    <source>
        <strain evidence="10">Sxm20200214</strain>
        <tissue evidence="10">Leaf</tissue>
    </source>
</reference>
<dbReference type="HAMAP" id="MF_01374">
    <property type="entry name" value="Glyoxalase_2"/>
    <property type="match status" value="1"/>
</dbReference>
<dbReference type="NCBIfam" id="TIGR03413">
    <property type="entry name" value="GSH_gloB"/>
    <property type="match status" value="1"/>
</dbReference>
<evidence type="ECO:0000256" key="2">
    <source>
        <dbReference type="ARBA" id="ARBA00001947"/>
    </source>
</evidence>
<dbReference type="GO" id="GO:0019243">
    <property type="term" value="P:methylglyoxal catabolic process to D-lactate via S-lactoyl-glutathione"/>
    <property type="evidence" value="ECO:0007669"/>
    <property type="project" value="InterPro"/>
</dbReference>
<evidence type="ECO:0000256" key="7">
    <source>
        <dbReference type="ARBA" id="ARBA00022801"/>
    </source>
</evidence>
<keyword evidence="11" id="KW-1185">Reference proteome</keyword>
<dbReference type="SMART" id="SM00849">
    <property type="entry name" value="Lactamase_B"/>
    <property type="match status" value="1"/>
</dbReference>
<keyword evidence="6" id="KW-0479">Metal-binding</keyword>
<evidence type="ECO:0000256" key="6">
    <source>
        <dbReference type="ARBA" id="ARBA00022723"/>
    </source>
</evidence>
<dbReference type="Proteomes" id="UP000886595">
    <property type="component" value="Unassembled WGS sequence"/>
</dbReference>
<dbReference type="PANTHER" id="PTHR36017:SF1">
    <property type="entry name" value="EMBRYO DEFECTIVE 1381"/>
    <property type="match status" value="1"/>
</dbReference>
<gene>
    <name evidence="10" type="ORF">Bca52824_010384</name>
</gene>
<evidence type="ECO:0000256" key="3">
    <source>
        <dbReference type="ARBA" id="ARBA00001954"/>
    </source>
</evidence>
<comment type="caution">
    <text evidence="10">The sequence shown here is derived from an EMBL/GenBank/DDBJ whole genome shotgun (WGS) entry which is preliminary data.</text>
</comment>
<dbReference type="InterPro" id="IPR035680">
    <property type="entry name" value="Clx_II_MBL"/>
</dbReference>
<keyword evidence="8" id="KW-0862">Zinc</keyword>
<evidence type="ECO:0000256" key="1">
    <source>
        <dbReference type="ARBA" id="ARBA00001623"/>
    </source>
</evidence>
<evidence type="ECO:0000313" key="10">
    <source>
        <dbReference type="EMBL" id="KAG2327656.1"/>
    </source>
</evidence>
<dbReference type="FunFam" id="3.60.15.10:FF:000019">
    <property type="entry name" value="Hydroxyacylglutathione hydrolase, mitochondrial"/>
    <property type="match status" value="1"/>
</dbReference>
<dbReference type="AlphaFoldDB" id="A0A8X7WDT2"/>